<evidence type="ECO:0000256" key="1">
    <source>
        <dbReference type="SAM" id="SignalP"/>
    </source>
</evidence>
<dbReference type="EMBL" id="BAAARY010000011">
    <property type="protein sequence ID" value="GAA2525903.1"/>
    <property type="molecule type" value="Genomic_DNA"/>
</dbReference>
<proteinExistence type="predicted"/>
<keyword evidence="1" id="KW-0732">Signal</keyword>
<sequence length="111" mass="11877">MFRTAFVALVATVGLGLLATAVQAAEPIDTDLLSSDAPKTVMIDPATGNVLSVTAGFPKISHRHTCQPKDACFRSGQVPYADQGFRGSAGMKTGNWPYRDGYFTGKRTRQP</sequence>
<comment type="caution">
    <text evidence="2">The sequence shown here is derived from an EMBL/GenBank/DDBJ whole genome shotgun (WGS) entry which is preliminary data.</text>
</comment>
<gene>
    <name evidence="2" type="ORF">GCM10010201_25760</name>
</gene>
<protein>
    <submittedName>
        <fullName evidence="2">Uncharacterized protein</fullName>
    </submittedName>
</protein>
<accession>A0ABN3NL74</accession>
<name>A0ABN3NL74_9ACTN</name>
<evidence type="ECO:0000313" key="2">
    <source>
        <dbReference type="EMBL" id="GAA2525903.1"/>
    </source>
</evidence>
<reference evidence="2 3" key="1">
    <citation type="journal article" date="2019" name="Int. J. Syst. Evol. Microbiol.">
        <title>The Global Catalogue of Microorganisms (GCM) 10K type strain sequencing project: providing services to taxonomists for standard genome sequencing and annotation.</title>
        <authorList>
            <consortium name="The Broad Institute Genomics Platform"/>
            <consortium name="The Broad Institute Genome Sequencing Center for Infectious Disease"/>
            <person name="Wu L."/>
            <person name="Ma J."/>
        </authorList>
    </citation>
    <scope>NUCLEOTIDE SEQUENCE [LARGE SCALE GENOMIC DNA]</scope>
    <source>
        <strain evidence="2 3">JCM 3367</strain>
    </source>
</reference>
<dbReference type="Proteomes" id="UP001499978">
    <property type="component" value="Unassembled WGS sequence"/>
</dbReference>
<keyword evidence="3" id="KW-1185">Reference proteome</keyword>
<organism evidence="2 3">
    <name type="scientific">Pilimelia columellifera subsp. columellifera</name>
    <dbReference type="NCBI Taxonomy" id="706583"/>
    <lineage>
        <taxon>Bacteria</taxon>
        <taxon>Bacillati</taxon>
        <taxon>Actinomycetota</taxon>
        <taxon>Actinomycetes</taxon>
        <taxon>Micromonosporales</taxon>
        <taxon>Micromonosporaceae</taxon>
        <taxon>Pilimelia</taxon>
    </lineage>
</organism>
<feature type="chain" id="PRO_5046654818" evidence="1">
    <location>
        <begin position="25"/>
        <end position="111"/>
    </location>
</feature>
<evidence type="ECO:0000313" key="3">
    <source>
        <dbReference type="Proteomes" id="UP001499978"/>
    </source>
</evidence>
<feature type="signal peptide" evidence="1">
    <location>
        <begin position="1"/>
        <end position="24"/>
    </location>
</feature>